<feature type="coiled-coil region" evidence="1">
    <location>
        <begin position="409"/>
        <end position="443"/>
    </location>
</feature>
<accession>A0AAU9MY01</accession>
<dbReference type="SMART" id="SM00612">
    <property type="entry name" value="Kelch"/>
    <property type="match status" value="5"/>
</dbReference>
<feature type="compositionally biased region" description="Basic and acidic residues" evidence="2">
    <location>
        <begin position="52"/>
        <end position="79"/>
    </location>
</feature>
<name>A0AAU9MY01_9ASTR</name>
<dbReference type="PROSITE" id="PS51222">
    <property type="entry name" value="DCD"/>
    <property type="match status" value="1"/>
</dbReference>
<keyword evidence="1" id="KW-0175">Coiled coil</keyword>
<feature type="region of interest" description="Disordered" evidence="2">
    <location>
        <begin position="46"/>
        <end position="101"/>
    </location>
</feature>
<evidence type="ECO:0000256" key="2">
    <source>
        <dbReference type="SAM" id="MobiDB-lite"/>
    </source>
</evidence>
<feature type="domain" description="DCD" evidence="3">
    <location>
        <begin position="123"/>
        <end position="256"/>
    </location>
</feature>
<dbReference type="EMBL" id="CAKMRJ010003334">
    <property type="protein sequence ID" value="CAH1432938.1"/>
    <property type="molecule type" value="Genomic_DNA"/>
</dbReference>
<comment type="caution">
    <text evidence="4">The sequence shown here is derived from an EMBL/GenBank/DDBJ whole genome shotgun (WGS) entry which is preliminary data.</text>
</comment>
<dbReference type="AlphaFoldDB" id="A0AAU9MY01"/>
<dbReference type="GO" id="GO:0034976">
    <property type="term" value="P:response to endoplasmic reticulum stress"/>
    <property type="evidence" value="ECO:0007669"/>
    <property type="project" value="InterPro"/>
</dbReference>
<dbReference type="SUPFAM" id="SSF117281">
    <property type="entry name" value="Kelch motif"/>
    <property type="match status" value="1"/>
</dbReference>
<organism evidence="4 5">
    <name type="scientific">Lactuca virosa</name>
    <dbReference type="NCBI Taxonomy" id="75947"/>
    <lineage>
        <taxon>Eukaryota</taxon>
        <taxon>Viridiplantae</taxon>
        <taxon>Streptophyta</taxon>
        <taxon>Embryophyta</taxon>
        <taxon>Tracheophyta</taxon>
        <taxon>Spermatophyta</taxon>
        <taxon>Magnoliopsida</taxon>
        <taxon>eudicotyledons</taxon>
        <taxon>Gunneridae</taxon>
        <taxon>Pentapetalae</taxon>
        <taxon>asterids</taxon>
        <taxon>campanulids</taxon>
        <taxon>Asterales</taxon>
        <taxon>Asteraceae</taxon>
        <taxon>Cichorioideae</taxon>
        <taxon>Cichorieae</taxon>
        <taxon>Lactucinae</taxon>
        <taxon>Lactuca</taxon>
    </lineage>
</organism>
<dbReference type="InterPro" id="IPR044832">
    <property type="entry name" value="NRP-like"/>
</dbReference>
<evidence type="ECO:0000256" key="1">
    <source>
        <dbReference type="SAM" id="Coils"/>
    </source>
</evidence>
<dbReference type="SMART" id="SM00767">
    <property type="entry name" value="DCD"/>
    <property type="match status" value="1"/>
</dbReference>
<dbReference type="Pfam" id="PF01344">
    <property type="entry name" value="Kelch_1"/>
    <property type="match status" value="1"/>
</dbReference>
<gene>
    <name evidence="4" type="ORF">LVIROSA_LOCUS19558</name>
</gene>
<keyword evidence="5" id="KW-1185">Reference proteome</keyword>
<dbReference type="InterPro" id="IPR013989">
    <property type="entry name" value="Dev_and_cell_death_domain"/>
</dbReference>
<reference evidence="4 5" key="1">
    <citation type="submission" date="2022-01" db="EMBL/GenBank/DDBJ databases">
        <authorList>
            <person name="Xiong W."/>
            <person name="Schranz E."/>
        </authorList>
    </citation>
    <scope>NUCLEOTIDE SEQUENCE [LARGE SCALE GENOMIC DNA]</scope>
</reference>
<dbReference type="InterPro" id="IPR006652">
    <property type="entry name" value="Kelch_1"/>
</dbReference>
<dbReference type="PANTHER" id="PTHR46034">
    <property type="match status" value="1"/>
</dbReference>
<dbReference type="InterPro" id="IPR015915">
    <property type="entry name" value="Kelch-typ_b-propeller"/>
</dbReference>
<evidence type="ECO:0000313" key="5">
    <source>
        <dbReference type="Proteomes" id="UP001157418"/>
    </source>
</evidence>
<proteinExistence type="predicted"/>
<evidence type="ECO:0000259" key="3">
    <source>
        <dbReference type="PROSITE" id="PS51222"/>
    </source>
</evidence>
<dbReference type="PANTHER" id="PTHR46034:SF7">
    <property type="entry name" value="INFLUENZA VIRUS NS1A-BINDING PROTEIN"/>
    <property type="match status" value="1"/>
</dbReference>
<evidence type="ECO:0000313" key="4">
    <source>
        <dbReference type="EMBL" id="CAH1432938.1"/>
    </source>
</evidence>
<dbReference type="Pfam" id="PF10539">
    <property type="entry name" value="Dev_Cell_Death"/>
    <property type="match status" value="1"/>
</dbReference>
<dbReference type="Gene3D" id="2.120.10.80">
    <property type="entry name" value="Kelch-type beta propeller"/>
    <property type="match status" value="2"/>
</dbReference>
<dbReference type="Proteomes" id="UP001157418">
    <property type="component" value="Unassembled WGS sequence"/>
</dbReference>
<dbReference type="Pfam" id="PF24681">
    <property type="entry name" value="Kelch_KLHDC2_KLHL20_DRC7"/>
    <property type="match status" value="1"/>
</dbReference>
<protein>
    <recommendedName>
        <fullName evidence="3">DCD domain-containing protein</fullName>
    </recommendedName>
</protein>
<sequence>MAAPHAKAPPLRKSTLKPALFDLRSDTKCWKLALQTHTTHTHVMYTEGTRSGSRESCEKKETNPLKKNEISRQNADRRATLTPSPHRKVTGDEVNDGNDSWFEGEPSMGSDYGYSSTRNLGKTQLGGVIFGAKKTTIKECLSKQLFGLPHQHFVYVKKIDPGLPLFLFNYTDRTLLGIFEAASSGQMNIDPYAWNSDGSQRTPYPAQVQIRVKLQCKALTEIQFKPIIMDNYYAQNLFWFELDHAQTNRLLSLLSSQAFSGPCTTLIPHGTTKPKTIFPLENERVPYMPLEITGNLNSAKSLPNNIKDIKTFNIANEKEAICMKLKELALKRKNSEKHENVTSVVNDMLPKSAARPSSADRKDESSVVVVKDMSVEHIGSLSNDHPVIAQLIQKVEDLMACKIAQNDKIVHLEKKIAYMEQNLAEAEIEIKNLKDLCHIVETSVDSQEFYEIKGDNGINLENSVDNSILLVGGYDGVSWLSSLECYTPSQIMTRPLEPMNGERCYAAVTKLDGDIFVFGGGTSGQWFDTAESYNPVANEWTICPPLSRKNGSLGGATVNDKIYAVGGGNGVECYSAVEMLDFDIGSWIPTRSMLQKRFALAAAELNGALYAAGGYDEKYYLRTAERFDPREHSWKKIASMSSVRGCPSMVVLNEKLYVLGGYDGNAMVSTVEVYDPRAGSWMTGEPMNHPRGFSAAAVAGDSIYVFGGLKSGKEINDTVECYKEGRGWEMTNSNVAWRKCFLSAIAL</sequence>